<name>A0ABP4W2M7_9MICO</name>
<feature type="region of interest" description="Disordered" evidence="1">
    <location>
        <begin position="70"/>
        <end position="148"/>
    </location>
</feature>
<comment type="caution">
    <text evidence="2">The sequence shown here is derived from an EMBL/GenBank/DDBJ whole genome shotgun (WGS) entry which is preliminary data.</text>
</comment>
<feature type="compositionally biased region" description="Acidic residues" evidence="1">
    <location>
        <begin position="129"/>
        <end position="141"/>
    </location>
</feature>
<keyword evidence="3" id="KW-1185">Reference proteome</keyword>
<gene>
    <name evidence="2" type="ORF">GCM10009810_03130</name>
</gene>
<accession>A0ABP4W2M7</accession>
<evidence type="ECO:0000313" key="3">
    <source>
        <dbReference type="Proteomes" id="UP001501475"/>
    </source>
</evidence>
<sequence length="148" mass="16226">MCEQARATVSAMADPRAALVALTAAFERHLEACAQRRGEDDPAVVAAYDDLADAFEEYDESLLEAFGEMTPLELYAGEDDDSDEDEELDEEPDDEDDLDDDDDLDDEDDDESATGSDDESDSDQRYLGLDDEEFDVVELGDDAAGHPS</sequence>
<protein>
    <recommendedName>
        <fullName evidence="4">Primosomal protein</fullName>
    </recommendedName>
</protein>
<evidence type="ECO:0000313" key="2">
    <source>
        <dbReference type="EMBL" id="GAA1745929.1"/>
    </source>
</evidence>
<dbReference type="EMBL" id="BAAAPN010000009">
    <property type="protein sequence ID" value="GAA1745929.1"/>
    <property type="molecule type" value="Genomic_DNA"/>
</dbReference>
<proteinExistence type="predicted"/>
<reference evidence="3" key="1">
    <citation type="journal article" date="2019" name="Int. J. Syst. Evol. Microbiol.">
        <title>The Global Catalogue of Microorganisms (GCM) 10K type strain sequencing project: providing services to taxonomists for standard genome sequencing and annotation.</title>
        <authorList>
            <consortium name="The Broad Institute Genomics Platform"/>
            <consortium name="The Broad Institute Genome Sequencing Center for Infectious Disease"/>
            <person name="Wu L."/>
            <person name="Ma J."/>
        </authorList>
    </citation>
    <scope>NUCLEOTIDE SEQUENCE [LARGE SCALE GENOMIC DNA]</scope>
    <source>
        <strain evidence="3">JCM 15591</strain>
    </source>
</reference>
<evidence type="ECO:0008006" key="4">
    <source>
        <dbReference type="Google" id="ProtNLM"/>
    </source>
</evidence>
<dbReference type="Proteomes" id="UP001501475">
    <property type="component" value="Unassembled WGS sequence"/>
</dbReference>
<feature type="compositionally biased region" description="Acidic residues" evidence="1">
    <location>
        <begin position="76"/>
        <end position="121"/>
    </location>
</feature>
<organism evidence="2 3">
    <name type="scientific">Nostocoides vanveenii</name>
    <dbReference type="NCBI Taxonomy" id="330835"/>
    <lineage>
        <taxon>Bacteria</taxon>
        <taxon>Bacillati</taxon>
        <taxon>Actinomycetota</taxon>
        <taxon>Actinomycetes</taxon>
        <taxon>Micrococcales</taxon>
        <taxon>Intrasporangiaceae</taxon>
        <taxon>Nostocoides</taxon>
    </lineage>
</organism>
<evidence type="ECO:0000256" key="1">
    <source>
        <dbReference type="SAM" id="MobiDB-lite"/>
    </source>
</evidence>